<reference evidence="2 3" key="1">
    <citation type="submission" date="2018-05" db="EMBL/GenBank/DDBJ databases">
        <title>Genomic Encyclopedia of Type Strains, Phase IV (KMG-V): Genome sequencing to study the core and pangenomes of soil and plant-associated prokaryotes.</title>
        <authorList>
            <person name="Whitman W."/>
        </authorList>
    </citation>
    <scope>NUCLEOTIDE SEQUENCE [LARGE SCALE GENOMIC DNA]</scope>
    <source>
        <strain evidence="2 3">PNA 200-10</strain>
    </source>
</reference>
<sequence>MSATCEKCQQPLAPDATDLICTGCGVRYHYQPVCPDCHQPLEQLRSCGATDYFCNHGHGLVSKHRLTYRIVPA</sequence>
<proteinExistence type="predicted"/>
<evidence type="ECO:0000313" key="3">
    <source>
        <dbReference type="Proteomes" id="UP000245981"/>
    </source>
</evidence>
<dbReference type="OrthoDB" id="5405751at2"/>
<dbReference type="Gene3D" id="2.10.290.10">
    <property type="entry name" value="YfgJ-like"/>
    <property type="match status" value="1"/>
</dbReference>
<comment type="caution">
    <text evidence="2">The sequence shown here is derived from an EMBL/GenBank/DDBJ whole genome shotgun (WGS) entry which is preliminary data.</text>
</comment>
<dbReference type="GeneID" id="99735963"/>
<dbReference type="EMBL" id="JAHVXZ010000004">
    <property type="protein sequence ID" value="MBW1257765.1"/>
    <property type="molecule type" value="Genomic_DNA"/>
</dbReference>
<dbReference type="EMBL" id="QGHF01000006">
    <property type="protein sequence ID" value="PWK96250.1"/>
    <property type="molecule type" value="Genomic_DNA"/>
</dbReference>
<keyword evidence="2" id="KW-0347">Helicase</keyword>
<organism evidence="2 3">
    <name type="scientific">Pantoea allii</name>
    <dbReference type="NCBI Taxonomy" id="574096"/>
    <lineage>
        <taxon>Bacteria</taxon>
        <taxon>Pseudomonadati</taxon>
        <taxon>Pseudomonadota</taxon>
        <taxon>Gammaproteobacteria</taxon>
        <taxon>Enterobacterales</taxon>
        <taxon>Erwiniaceae</taxon>
        <taxon>Pantoea</taxon>
    </lineage>
</organism>
<dbReference type="AlphaFoldDB" id="A0A2V2BIE4"/>
<dbReference type="RefSeq" id="WP_074181031.1">
    <property type="nucleotide sequence ID" value="NZ_CP125958.1"/>
</dbReference>
<evidence type="ECO:0000313" key="4">
    <source>
        <dbReference type="Proteomes" id="UP001197236"/>
    </source>
</evidence>
<dbReference type="Proteomes" id="UP001197236">
    <property type="component" value="Unassembled WGS sequence"/>
</dbReference>
<dbReference type="SUPFAM" id="SSF161187">
    <property type="entry name" value="YfgJ-like"/>
    <property type="match status" value="1"/>
</dbReference>
<gene>
    <name evidence="2" type="ORF">C7431_106175</name>
    <name evidence="1" type="ORF">KYI95_11280</name>
</gene>
<evidence type="ECO:0000313" key="2">
    <source>
        <dbReference type="EMBL" id="PWK96250.1"/>
    </source>
</evidence>
<keyword evidence="4" id="KW-1185">Reference proteome</keyword>
<accession>A0A2V2BIE4</accession>
<dbReference type="Pfam" id="PF07191">
    <property type="entry name" value="Zn_ribbon_6"/>
    <property type="match status" value="1"/>
</dbReference>
<evidence type="ECO:0000313" key="1">
    <source>
        <dbReference type="EMBL" id="MBW1257765.1"/>
    </source>
</evidence>
<keyword evidence="2" id="KW-0378">Hydrolase</keyword>
<name>A0A2V2BIE4_9GAMM</name>
<dbReference type="InterPro" id="IPR010807">
    <property type="entry name" value="YfgJ-like"/>
</dbReference>
<keyword evidence="2" id="KW-0067">ATP-binding</keyword>
<dbReference type="InterPro" id="IPR029037">
    <property type="entry name" value="DUF1407/YfgJ-like_sf"/>
</dbReference>
<keyword evidence="2" id="KW-0547">Nucleotide-binding</keyword>
<protein>
    <submittedName>
        <fullName evidence="2">Replication restart DNA helicase PriA</fullName>
    </submittedName>
    <submittedName>
        <fullName evidence="1">Zinc ribbon domain-containing protein</fullName>
    </submittedName>
</protein>
<reference evidence="1 4" key="2">
    <citation type="submission" date="2021-07" db="EMBL/GenBank/DDBJ databases">
        <title>A novel phosphonate cluster across the Pantoea species complex is important for pathogenicity in onion.</title>
        <authorList>
            <person name="Zhao M."/>
            <person name="Stice S."/>
            <person name="Shin G.Y."/>
            <person name="Coutinho T."/>
            <person name="Gitaitis R."/>
            <person name="Kvitko B."/>
            <person name="Dutta B."/>
        </authorList>
    </citation>
    <scope>NUCLEOTIDE SEQUENCE [LARGE SCALE GENOMIC DNA]</scope>
    <source>
        <strain evidence="1 4">BD 382</strain>
    </source>
</reference>
<dbReference type="Proteomes" id="UP000245981">
    <property type="component" value="Unassembled WGS sequence"/>
</dbReference>
<dbReference type="GO" id="GO:0004386">
    <property type="term" value="F:helicase activity"/>
    <property type="evidence" value="ECO:0007669"/>
    <property type="project" value="UniProtKB-KW"/>
</dbReference>